<evidence type="ECO:0000256" key="4">
    <source>
        <dbReference type="ARBA" id="ARBA00022603"/>
    </source>
</evidence>
<accession>A0A2T5IWG2</accession>
<dbReference type="GO" id="GO:0032259">
    <property type="term" value="P:methylation"/>
    <property type="evidence" value="ECO:0007669"/>
    <property type="project" value="UniProtKB-KW"/>
</dbReference>
<comment type="catalytic activity">
    <reaction evidence="1 8">
        <text>malonyl-[ACP] + S-adenosyl-L-methionine = malonyl-[ACP] methyl ester + S-adenosyl-L-homocysteine</text>
        <dbReference type="Rhea" id="RHEA:17105"/>
        <dbReference type="Rhea" id="RHEA-COMP:9623"/>
        <dbReference type="Rhea" id="RHEA-COMP:9954"/>
        <dbReference type="ChEBI" id="CHEBI:57856"/>
        <dbReference type="ChEBI" id="CHEBI:59789"/>
        <dbReference type="ChEBI" id="CHEBI:78449"/>
        <dbReference type="ChEBI" id="CHEBI:78845"/>
        <dbReference type="EC" id="2.1.1.197"/>
    </reaction>
</comment>
<comment type="caution">
    <text evidence="10">The sequence shown here is derived from an EMBL/GenBank/DDBJ whole genome shotgun (WGS) entry which is preliminary data.</text>
</comment>
<dbReference type="SUPFAM" id="SSF53335">
    <property type="entry name" value="S-adenosyl-L-methionine-dependent methyltransferases"/>
    <property type="match status" value="1"/>
</dbReference>
<dbReference type="PANTHER" id="PTHR13090">
    <property type="entry name" value="ARGININE-HYDROXYLASE NDUFAF5, MITOCHONDRIAL"/>
    <property type="match status" value="1"/>
</dbReference>
<gene>
    <name evidence="8" type="primary">bioC</name>
    <name evidence="10" type="ORF">C8N29_11473</name>
</gene>
<proteinExistence type="inferred from homology"/>
<dbReference type="InterPro" id="IPR050602">
    <property type="entry name" value="Malonyl-ACP_OMT"/>
</dbReference>
<evidence type="ECO:0000256" key="5">
    <source>
        <dbReference type="ARBA" id="ARBA00022679"/>
    </source>
</evidence>
<evidence type="ECO:0000256" key="3">
    <source>
        <dbReference type="ARBA" id="ARBA00012327"/>
    </source>
</evidence>
<keyword evidence="7 8" id="KW-0093">Biotin biosynthesis</keyword>
<dbReference type="OrthoDB" id="9791837at2"/>
<evidence type="ECO:0000259" key="9">
    <source>
        <dbReference type="Pfam" id="PF08241"/>
    </source>
</evidence>
<dbReference type="PANTHER" id="PTHR13090:SF1">
    <property type="entry name" value="ARGININE-HYDROXYLASE NDUFAF5, MITOCHONDRIAL"/>
    <property type="match status" value="1"/>
</dbReference>
<protein>
    <recommendedName>
        <fullName evidence="3 8">Malonyl-[acyl-carrier protein] O-methyltransferase</fullName>
        <shortName evidence="8">Malonyl-ACP O-methyltransferase</shortName>
        <ecNumber evidence="3 8">2.1.1.197</ecNumber>
    </recommendedName>
    <alternativeName>
        <fullName evidence="8">Biotin synthesis protein BioC</fullName>
    </alternativeName>
</protein>
<dbReference type="InterPro" id="IPR029063">
    <property type="entry name" value="SAM-dependent_MTases_sf"/>
</dbReference>
<evidence type="ECO:0000313" key="11">
    <source>
        <dbReference type="Proteomes" id="UP000244223"/>
    </source>
</evidence>
<dbReference type="UniPathway" id="UPA00078"/>
<feature type="domain" description="Methyltransferase type 11" evidence="9">
    <location>
        <begin position="47"/>
        <end position="139"/>
    </location>
</feature>
<dbReference type="EC" id="2.1.1.197" evidence="3 8"/>
<dbReference type="InterPro" id="IPR011814">
    <property type="entry name" value="BioC"/>
</dbReference>
<dbReference type="CDD" id="cd02440">
    <property type="entry name" value="AdoMet_MTases"/>
    <property type="match status" value="1"/>
</dbReference>
<dbReference type="NCBIfam" id="TIGR02072">
    <property type="entry name" value="BioC"/>
    <property type="match status" value="1"/>
</dbReference>
<evidence type="ECO:0000256" key="1">
    <source>
        <dbReference type="ARBA" id="ARBA00000852"/>
    </source>
</evidence>
<keyword evidence="6 8" id="KW-0949">S-adenosyl-L-methionine</keyword>
<dbReference type="HAMAP" id="MF_00835">
    <property type="entry name" value="BioC"/>
    <property type="match status" value="1"/>
</dbReference>
<reference evidence="10 11" key="1">
    <citation type="submission" date="2018-04" db="EMBL/GenBank/DDBJ databases">
        <title>Genomic Encyclopedia of Archaeal and Bacterial Type Strains, Phase II (KMG-II): from individual species to whole genera.</title>
        <authorList>
            <person name="Goeker M."/>
        </authorList>
    </citation>
    <scope>NUCLEOTIDE SEQUENCE [LARGE SCALE GENOMIC DNA]</scope>
    <source>
        <strain evidence="10 11">DSM 5822</strain>
    </source>
</reference>
<keyword evidence="5 8" id="KW-0808">Transferase</keyword>
<name>A0A2T5IWG2_9GAMM</name>
<comment type="similarity">
    <text evidence="8">Belongs to the methyltransferase superfamily.</text>
</comment>
<comment type="pathway">
    <text evidence="2 8">Cofactor biosynthesis; biotin biosynthesis.</text>
</comment>
<dbReference type="Gene3D" id="3.40.50.150">
    <property type="entry name" value="Vaccinia Virus protein VP39"/>
    <property type="match status" value="1"/>
</dbReference>
<sequence length="259" mass="29501">MGMTMLFNERIAQRFAAAAQHYDEQAIAQRQSAAYLLAEMNCAGTVLDVGCGTGWLTQQIAQQANVEQVFALDIAPDMLFSPYLHNDKILKIQADASCLPIQNHSIDMVVSNFALQWLTEPSVFVGHLQRILRQGGQFALALPVHGTLCEVEQAWRAVDNKPHINAFYTAEYWINLLQLQGFTIVKQQQQAFFQYYDSTKELLKSLKTIGANELQQTRRQGLMTRQQFATLAQAMELYRHEQGLPLRYQVLHVWGYNYA</sequence>
<dbReference type="GO" id="GO:0008757">
    <property type="term" value="F:S-adenosylmethionine-dependent methyltransferase activity"/>
    <property type="evidence" value="ECO:0007669"/>
    <property type="project" value="InterPro"/>
</dbReference>
<dbReference type="AlphaFoldDB" id="A0A2T5IWG2"/>
<evidence type="ECO:0000256" key="8">
    <source>
        <dbReference type="HAMAP-Rule" id="MF_00835"/>
    </source>
</evidence>
<dbReference type="GO" id="GO:0102130">
    <property type="term" value="F:malonyl-CoA methyltransferase activity"/>
    <property type="evidence" value="ECO:0007669"/>
    <property type="project" value="UniProtKB-EC"/>
</dbReference>
<evidence type="ECO:0000256" key="7">
    <source>
        <dbReference type="ARBA" id="ARBA00022756"/>
    </source>
</evidence>
<dbReference type="Proteomes" id="UP000244223">
    <property type="component" value="Unassembled WGS sequence"/>
</dbReference>
<dbReference type="EMBL" id="QAON01000014">
    <property type="protein sequence ID" value="PTQ88213.1"/>
    <property type="molecule type" value="Genomic_DNA"/>
</dbReference>
<dbReference type="GO" id="GO:0010340">
    <property type="term" value="F:carboxyl-O-methyltransferase activity"/>
    <property type="evidence" value="ECO:0007669"/>
    <property type="project" value="UniProtKB-UniRule"/>
</dbReference>
<dbReference type="Pfam" id="PF08241">
    <property type="entry name" value="Methyltransf_11"/>
    <property type="match status" value="1"/>
</dbReference>
<dbReference type="InterPro" id="IPR013216">
    <property type="entry name" value="Methyltransf_11"/>
</dbReference>
<evidence type="ECO:0000256" key="6">
    <source>
        <dbReference type="ARBA" id="ARBA00022691"/>
    </source>
</evidence>
<dbReference type="GO" id="GO:0009102">
    <property type="term" value="P:biotin biosynthetic process"/>
    <property type="evidence" value="ECO:0007669"/>
    <property type="project" value="UniProtKB-UniRule"/>
</dbReference>
<evidence type="ECO:0000313" key="10">
    <source>
        <dbReference type="EMBL" id="PTQ88213.1"/>
    </source>
</evidence>
<keyword evidence="4 8" id="KW-0489">Methyltransferase</keyword>
<organism evidence="10 11">
    <name type="scientific">Agitococcus lubricus</name>
    <dbReference type="NCBI Taxonomy" id="1077255"/>
    <lineage>
        <taxon>Bacteria</taxon>
        <taxon>Pseudomonadati</taxon>
        <taxon>Pseudomonadota</taxon>
        <taxon>Gammaproteobacteria</taxon>
        <taxon>Moraxellales</taxon>
        <taxon>Moraxellaceae</taxon>
        <taxon>Agitococcus</taxon>
    </lineage>
</organism>
<evidence type="ECO:0000256" key="2">
    <source>
        <dbReference type="ARBA" id="ARBA00004746"/>
    </source>
</evidence>
<keyword evidence="11" id="KW-1185">Reference proteome</keyword>
<comment type="function">
    <text evidence="8">Converts the free carboxyl group of a malonyl-thioester to its methyl ester by transfer of a methyl group from S-adenosyl-L-methionine (SAM). It allows to synthesize pimeloyl-ACP via the fatty acid synthetic pathway.</text>
</comment>